<organism evidence="1 2">
    <name type="scientific">Lactococcus allomyrinae</name>
    <dbReference type="NCBI Taxonomy" id="2419773"/>
    <lineage>
        <taxon>Bacteria</taxon>
        <taxon>Bacillati</taxon>
        <taxon>Bacillota</taxon>
        <taxon>Bacilli</taxon>
        <taxon>Lactobacillales</taxon>
        <taxon>Streptococcaceae</taxon>
        <taxon>Lactococcus</taxon>
    </lineage>
</organism>
<dbReference type="RefSeq" id="WP_120771219.1">
    <property type="nucleotide sequence ID" value="NZ_CP032627.1"/>
</dbReference>
<gene>
    <name evidence="1" type="ORF">D7I46_01260</name>
</gene>
<accession>A0A387BMS5</accession>
<dbReference type="EMBL" id="CP032627">
    <property type="protein sequence ID" value="AYF99830.1"/>
    <property type="molecule type" value="Genomic_DNA"/>
</dbReference>
<dbReference type="KEGG" id="lact:D7I46_01260"/>
<evidence type="ECO:0000313" key="1">
    <source>
        <dbReference type="EMBL" id="AYF99830.1"/>
    </source>
</evidence>
<keyword evidence="2" id="KW-1185">Reference proteome</keyword>
<dbReference type="Proteomes" id="UP000269374">
    <property type="component" value="Chromosome"/>
</dbReference>
<proteinExistence type="predicted"/>
<evidence type="ECO:0000313" key="2">
    <source>
        <dbReference type="Proteomes" id="UP000269374"/>
    </source>
</evidence>
<sequence>MIEEFIGIANDLQLKAIQFLDNDLESSLMISLTISTEDYAVRPQTITIKWDIQTITLPALTLIITAMLELCYHTKIETENAELLGHWIWEVRQLLEELYTIKVEIEQEEGNHAV</sequence>
<dbReference type="AlphaFoldDB" id="A0A387BMS5"/>
<protein>
    <submittedName>
        <fullName evidence="1">Uncharacterized protein</fullName>
    </submittedName>
</protein>
<name>A0A387BMS5_9LACT</name>
<reference evidence="1 2" key="1">
    <citation type="submission" date="2018-09" db="EMBL/GenBank/DDBJ databases">
        <title>Genome sequencing of strain 1JSPR-7.</title>
        <authorList>
            <person name="Heo J."/>
            <person name="Kim S.-J."/>
            <person name="Kwon S.-W."/>
        </authorList>
    </citation>
    <scope>NUCLEOTIDE SEQUENCE [LARGE SCALE GENOMIC DNA]</scope>
    <source>
        <strain evidence="1 2">1JSPR-7</strain>
    </source>
</reference>